<evidence type="ECO:0000256" key="1">
    <source>
        <dbReference type="SAM" id="Phobius"/>
    </source>
</evidence>
<sequence>MSDPQQLASFSPTVRGAISRRVILAAVVATVCVVLANLLALQNPARIVLSQSADHSLSPLTKNVLGALTNDVRAVVLFDRQADLFEPVKNLLTEYERKSPRLKLELIDLAREPARAEEVQQELQMPLNSPENRVIFAANNTAKAISQSELSILDFSEFIDTREARRTHFAGEKLFTSAIVAVTEGRQTKVGFVTGHGEHKASDTGGQWGYSKFSNILQQKGLLLQEIPLAGTNSIPADCRLLIIAGPRTPYSRDELAKLREFVGTGGSLFTLFNFYSLQRPTGLEKFLADYDFEIGFNQVSDSKNEQSGQGGLLLVDDLGSHPITKPILGSRLQLLLPRSVAIPEAENDESPTVSILAHSSDAGQAVGQIRDNKGTVEMEGKIPLIAAKLHANDGQPPARLVVAGDSLFLGNSAIEAGANRDFASLAVNWLLEREHLLAIAPRTVTEYRIDLSRAEMTSITWLLLLVLPSGTLGLGLLWWRRQMKRS</sequence>
<keyword evidence="1" id="KW-0812">Transmembrane</keyword>
<dbReference type="EMBL" id="UINC01023926">
    <property type="protein sequence ID" value="SVA96576.1"/>
    <property type="molecule type" value="Genomic_DNA"/>
</dbReference>
<feature type="transmembrane region" description="Helical" evidence="1">
    <location>
        <begin position="460"/>
        <end position="480"/>
    </location>
</feature>
<name>A0A382A4Y7_9ZZZZ</name>
<protein>
    <submittedName>
        <fullName evidence="4">Uncharacterized protein</fullName>
    </submittedName>
</protein>
<dbReference type="Pfam" id="PF09822">
    <property type="entry name" value="ABC_transp_aux"/>
    <property type="match status" value="1"/>
</dbReference>
<evidence type="ECO:0000259" key="2">
    <source>
        <dbReference type="Pfam" id="PF09822"/>
    </source>
</evidence>
<dbReference type="SUPFAM" id="SSF52317">
    <property type="entry name" value="Class I glutamine amidotransferase-like"/>
    <property type="match status" value="1"/>
</dbReference>
<feature type="domain" description="DUF7088" evidence="3">
    <location>
        <begin position="55"/>
        <end position="124"/>
    </location>
</feature>
<feature type="domain" description="ABC-type uncharacterised transport system" evidence="2">
    <location>
        <begin position="188"/>
        <end position="412"/>
    </location>
</feature>
<gene>
    <name evidence="4" type="ORF">METZ01_LOCUS149430</name>
</gene>
<evidence type="ECO:0000313" key="4">
    <source>
        <dbReference type="EMBL" id="SVA96576.1"/>
    </source>
</evidence>
<keyword evidence="1" id="KW-0472">Membrane</keyword>
<accession>A0A382A4Y7</accession>
<dbReference type="InterPro" id="IPR055396">
    <property type="entry name" value="DUF7088"/>
</dbReference>
<dbReference type="InterPro" id="IPR019196">
    <property type="entry name" value="ABC_transp_unknown"/>
</dbReference>
<organism evidence="4">
    <name type="scientific">marine metagenome</name>
    <dbReference type="NCBI Taxonomy" id="408172"/>
    <lineage>
        <taxon>unclassified sequences</taxon>
        <taxon>metagenomes</taxon>
        <taxon>ecological metagenomes</taxon>
    </lineage>
</organism>
<reference evidence="4" key="1">
    <citation type="submission" date="2018-05" db="EMBL/GenBank/DDBJ databases">
        <authorList>
            <person name="Lanie J.A."/>
            <person name="Ng W.-L."/>
            <person name="Kazmierczak K.M."/>
            <person name="Andrzejewski T.M."/>
            <person name="Davidsen T.M."/>
            <person name="Wayne K.J."/>
            <person name="Tettelin H."/>
            <person name="Glass J.I."/>
            <person name="Rusch D."/>
            <person name="Podicherti R."/>
            <person name="Tsui H.-C.T."/>
            <person name="Winkler M.E."/>
        </authorList>
    </citation>
    <scope>NUCLEOTIDE SEQUENCE</scope>
</reference>
<dbReference type="InterPro" id="IPR029062">
    <property type="entry name" value="Class_I_gatase-like"/>
</dbReference>
<dbReference type="AlphaFoldDB" id="A0A382A4Y7"/>
<evidence type="ECO:0000259" key="3">
    <source>
        <dbReference type="Pfam" id="PF23357"/>
    </source>
</evidence>
<proteinExistence type="predicted"/>
<dbReference type="Pfam" id="PF23357">
    <property type="entry name" value="DUF7088"/>
    <property type="match status" value="1"/>
</dbReference>
<feature type="transmembrane region" description="Helical" evidence="1">
    <location>
        <begin position="21"/>
        <end position="41"/>
    </location>
</feature>
<keyword evidence="1" id="KW-1133">Transmembrane helix</keyword>